<comment type="catalytic activity">
    <reaction evidence="1">
        <text>ATP + protein L-histidine = ADP + protein N-phospho-L-histidine.</text>
        <dbReference type="EC" id="2.7.13.3"/>
    </reaction>
</comment>
<dbReference type="RefSeq" id="WP_082347992.1">
    <property type="nucleotide sequence ID" value="NZ_CP011452.2"/>
</dbReference>
<dbReference type="InterPro" id="IPR004358">
    <property type="entry name" value="Sig_transdc_His_kin-like_C"/>
</dbReference>
<sequence>MEPGINDLIARPDACAPPMVDALRARSVAHDLRNVLAIFSAGISLLERSHGPTARSLRIFDGLRDAVSHGNSLVSEILGSPRTAVDRREKIGPCTFLSNLEALIAGALPSGIECELECGGSVWPVEVDPTSLKSTVLNLVVNAAEAMPEGGVIRITAKNTESDESVHHGLSGNFVKLEVRDDGVGIPAELLKHVLEPCFTTKSETGGTGLGLTQVQRFVAESNGHFAVETHEGTGTTMIIYLPAADVAGTTGGCRPAGSTQSF</sequence>
<dbReference type="CDD" id="cd00082">
    <property type="entry name" value="HisKA"/>
    <property type="match status" value="1"/>
</dbReference>
<gene>
    <name evidence="4" type="ORF">WYH_02670</name>
</gene>
<dbReference type="SMART" id="SM00387">
    <property type="entry name" value="HATPase_c"/>
    <property type="match status" value="1"/>
</dbReference>
<dbReference type="PANTHER" id="PTHR43065:SF49">
    <property type="entry name" value="HISTIDINE KINASE"/>
    <property type="match status" value="1"/>
</dbReference>
<keyword evidence="5" id="KW-1185">Reference proteome</keyword>
<dbReference type="PANTHER" id="PTHR43065">
    <property type="entry name" value="SENSOR HISTIDINE KINASE"/>
    <property type="match status" value="1"/>
</dbReference>
<evidence type="ECO:0000313" key="4">
    <source>
        <dbReference type="EMBL" id="AKH43700.1"/>
    </source>
</evidence>
<dbReference type="GO" id="GO:0000155">
    <property type="term" value="F:phosphorelay sensor kinase activity"/>
    <property type="evidence" value="ECO:0007669"/>
    <property type="project" value="InterPro"/>
</dbReference>
<keyword evidence="3" id="KW-0597">Phosphoprotein</keyword>
<protein>
    <recommendedName>
        <fullName evidence="2">histidine kinase</fullName>
        <ecNumber evidence="2">2.7.13.3</ecNumber>
    </recommendedName>
</protein>
<evidence type="ECO:0000313" key="5">
    <source>
        <dbReference type="Proteomes" id="UP000034392"/>
    </source>
</evidence>
<dbReference type="InterPro" id="IPR003594">
    <property type="entry name" value="HATPase_dom"/>
</dbReference>
<evidence type="ECO:0000256" key="3">
    <source>
        <dbReference type="ARBA" id="ARBA00022553"/>
    </source>
</evidence>
<accession>A0A0F7KY09</accession>
<dbReference type="Proteomes" id="UP000034392">
    <property type="component" value="Chromosome"/>
</dbReference>
<dbReference type="KEGG" id="aay:WYH_02670"/>
<dbReference type="SUPFAM" id="SSF55874">
    <property type="entry name" value="ATPase domain of HSP90 chaperone/DNA topoisomerase II/histidine kinase"/>
    <property type="match status" value="1"/>
</dbReference>
<evidence type="ECO:0000256" key="2">
    <source>
        <dbReference type="ARBA" id="ARBA00012438"/>
    </source>
</evidence>
<dbReference type="Pfam" id="PF02518">
    <property type="entry name" value="HATPase_c"/>
    <property type="match status" value="1"/>
</dbReference>
<evidence type="ECO:0000256" key="1">
    <source>
        <dbReference type="ARBA" id="ARBA00000085"/>
    </source>
</evidence>
<dbReference type="EC" id="2.7.13.3" evidence="2"/>
<dbReference type="PROSITE" id="PS50109">
    <property type="entry name" value="HIS_KIN"/>
    <property type="match status" value="1"/>
</dbReference>
<name>A0A0F7KY09_9SPHN</name>
<dbReference type="AlphaFoldDB" id="A0A0F7KY09"/>
<dbReference type="PRINTS" id="PR00344">
    <property type="entry name" value="BCTRLSENSOR"/>
</dbReference>
<proteinExistence type="predicted"/>
<dbReference type="InterPro" id="IPR005467">
    <property type="entry name" value="His_kinase_dom"/>
</dbReference>
<organism evidence="4 5">
    <name type="scientific">Croceibacterium atlanticum</name>
    <dbReference type="NCBI Taxonomy" id="1267766"/>
    <lineage>
        <taxon>Bacteria</taxon>
        <taxon>Pseudomonadati</taxon>
        <taxon>Pseudomonadota</taxon>
        <taxon>Alphaproteobacteria</taxon>
        <taxon>Sphingomonadales</taxon>
        <taxon>Erythrobacteraceae</taxon>
        <taxon>Croceibacterium</taxon>
    </lineage>
</organism>
<dbReference type="InterPro" id="IPR036890">
    <property type="entry name" value="HATPase_C_sf"/>
</dbReference>
<dbReference type="InterPro" id="IPR003661">
    <property type="entry name" value="HisK_dim/P_dom"/>
</dbReference>
<dbReference type="Gene3D" id="3.30.565.10">
    <property type="entry name" value="Histidine kinase-like ATPase, C-terminal domain"/>
    <property type="match status" value="1"/>
</dbReference>
<dbReference type="PATRIC" id="fig|1267766.3.peg.2705"/>
<dbReference type="STRING" id="1267766.WYH_02670"/>
<reference evidence="4" key="1">
    <citation type="submission" date="2015-05" db="EMBL/GenBank/DDBJ databases">
        <title>The complete genome of Altererythrobacter atlanticus strain 26DY36.</title>
        <authorList>
            <person name="Wu Y.-H."/>
            <person name="Cheng H."/>
            <person name="Wu X.-W."/>
        </authorList>
    </citation>
    <scope>NUCLEOTIDE SEQUENCE [LARGE SCALE GENOMIC DNA]</scope>
    <source>
        <strain evidence="4">26DY36</strain>
    </source>
</reference>
<dbReference type="EMBL" id="CP011452">
    <property type="protein sequence ID" value="AKH43700.1"/>
    <property type="molecule type" value="Genomic_DNA"/>
</dbReference>